<dbReference type="InParanoid" id="A0A0D1YEM1"/>
<dbReference type="PANTHER" id="PTHR24148:SF64">
    <property type="entry name" value="HETEROKARYON INCOMPATIBILITY DOMAIN-CONTAINING PROTEIN"/>
    <property type="match status" value="1"/>
</dbReference>
<dbReference type="Pfam" id="PF06985">
    <property type="entry name" value="HET"/>
    <property type="match status" value="1"/>
</dbReference>
<dbReference type="HOGENOM" id="CLU_004184_7_5_1"/>
<organism evidence="2 3">
    <name type="scientific">Verruconis gallopava</name>
    <dbReference type="NCBI Taxonomy" id="253628"/>
    <lineage>
        <taxon>Eukaryota</taxon>
        <taxon>Fungi</taxon>
        <taxon>Dikarya</taxon>
        <taxon>Ascomycota</taxon>
        <taxon>Pezizomycotina</taxon>
        <taxon>Dothideomycetes</taxon>
        <taxon>Pleosporomycetidae</taxon>
        <taxon>Venturiales</taxon>
        <taxon>Sympoventuriaceae</taxon>
        <taxon>Verruconis</taxon>
    </lineage>
</organism>
<dbReference type="GeneID" id="27317103"/>
<dbReference type="AlphaFoldDB" id="A0A0D1YEM1"/>
<sequence>MVTSLRTIPQYYYEELPQDDVMIRVLKLEPGKREDYIHCHLEPVSLHNVRGQYECISYVWGDVTEVRRIIVDGHWFNVTLNLFHALQHFRDEKNERTLWADAICIQQTNPPEKGRQVQLMGQIYENSQRTLIWLGLDDQGVALETFDFLKSTSWIARALVDQYGSVTKIPALSKHENPVSQHPRKWKLFKEFLKLAWFSRVWVLQEVGIARDVIMRWGDAEIRFSDVINVNEFQRHAPQLFEYLPMSWYLHDAFVGLFMWYGNKNSWREQVVPDFCVQAGVLVPKPNIIDTLIQSSRREVTDLRDYIYALLGHPLAAFNGSTIVQADYTRHVDDVYMEVTQKLLTILEPTLPLSVAGSMGKRRPRNLGEASSASWVIRWDLGAETHNLGRPGQWFYAGGKDAKPSLSIDTETRALRLSGVIFDRVKWVSAQILPAEVEINSIIASPSHRAAIQWLWAALPTESRYPDEQARRDAFTLCLVSGRYKHTKVAEDDIQLHRKLARAYVDYVRSVQEGSASDQRLRTNARDFENDYTWTAKFRCMFATEKGFYGIGPQLVQKDDVVMVPTGFMIPFVLRPTSSGKSYRLVGAAYVQGVMRGEVLDEKDPLGLGAGKPRDIEIV</sequence>
<dbReference type="Proteomes" id="UP000053259">
    <property type="component" value="Unassembled WGS sequence"/>
</dbReference>
<dbReference type="InterPro" id="IPR052895">
    <property type="entry name" value="HetReg/Transcr_Mod"/>
</dbReference>
<dbReference type="RefSeq" id="XP_016209046.1">
    <property type="nucleotide sequence ID" value="XM_016363126.1"/>
</dbReference>
<reference evidence="2 3" key="1">
    <citation type="submission" date="2015-01" db="EMBL/GenBank/DDBJ databases">
        <title>The Genome Sequence of Ochroconis gallopava CBS43764.</title>
        <authorList>
            <consortium name="The Broad Institute Genomics Platform"/>
            <person name="Cuomo C."/>
            <person name="de Hoog S."/>
            <person name="Gorbushina A."/>
            <person name="Stielow B."/>
            <person name="Teixiera M."/>
            <person name="Abouelleil A."/>
            <person name="Chapman S.B."/>
            <person name="Priest M."/>
            <person name="Young S.K."/>
            <person name="Wortman J."/>
            <person name="Nusbaum C."/>
            <person name="Birren B."/>
        </authorList>
    </citation>
    <scope>NUCLEOTIDE SEQUENCE [LARGE SCALE GENOMIC DNA]</scope>
    <source>
        <strain evidence="2 3">CBS 43764</strain>
    </source>
</reference>
<gene>
    <name evidence="2" type="ORF">PV09_09130</name>
</gene>
<dbReference type="Pfam" id="PF26639">
    <property type="entry name" value="Het-6_barrel"/>
    <property type="match status" value="1"/>
</dbReference>
<dbReference type="EMBL" id="KN847582">
    <property type="protein sequence ID" value="KIV99176.1"/>
    <property type="molecule type" value="Genomic_DNA"/>
</dbReference>
<evidence type="ECO:0000259" key="1">
    <source>
        <dbReference type="Pfam" id="PF06985"/>
    </source>
</evidence>
<keyword evidence="3" id="KW-1185">Reference proteome</keyword>
<dbReference type="PANTHER" id="PTHR24148">
    <property type="entry name" value="ANKYRIN REPEAT DOMAIN-CONTAINING PROTEIN 39 HOMOLOG-RELATED"/>
    <property type="match status" value="1"/>
</dbReference>
<dbReference type="OrthoDB" id="2157530at2759"/>
<proteinExistence type="predicted"/>
<feature type="domain" description="Heterokaryon incompatibility" evidence="1">
    <location>
        <begin position="53"/>
        <end position="206"/>
    </location>
</feature>
<protein>
    <recommendedName>
        <fullName evidence="1">Heterokaryon incompatibility domain-containing protein</fullName>
    </recommendedName>
</protein>
<evidence type="ECO:0000313" key="2">
    <source>
        <dbReference type="EMBL" id="KIV99176.1"/>
    </source>
</evidence>
<dbReference type="InterPro" id="IPR010730">
    <property type="entry name" value="HET"/>
</dbReference>
<evidence type="ECO:0000313" key="3">
    <source>
        <dbReference type="Proteomes" id="UP000053259"/>
    </source>
</evidence>
<dbReference type="VEuPathDB" id="FungiDB:PV09_09130"/>
<dbReference type="STRING" id="253628.A0A0D1YEM1"/>
<name>A0A0D1YEM1_9PEZI</name>
<accession>A0A0D1YEM1</accession>